<dbReference type="SMART" id="SM00388">
    <property type="entry name" value="HisKA"/>
    <property type="match status" value="1"/>
</dbReference>
<evidence type="ECO:0000313" key="5">
    <source>
        <dbReference type="EMBL" id="SMP56841.1"/>
    </source>
</evidence>
<dbReference type="Proteomes" id="UP001158067">
    <property type="component" value="Unassembled WGS sequence"/>
</dbReference>
<gene>
    <name evidence="5" type="ORF">SAMN06265222_105220</name>
</gene>
<dbReference type="SUPFAM" id="SSF55874">
    <property type="entry name" value="ATPase domain of HSP90 chaperone/DNA topoisomerase II/histidine kinase"/>
    <property type="match status" value="1"/>
</dbReference>
<evidence type="ECO:0000259" key="4">
    <source>
        <dbReference type="PROSITE" id="PS50109"/>
    </source>
</evidence>
<reference evidence="5 6" key="1">
    <citation type="submission" date="2017-05" db="EMBL/GenBank/DDBJ databases">
        <authorList>
            <person name="Varghese N."/>
            <person name="Submissions S."/>
        </authorList>
    </citation>
    <scope>NUCLEOTIDE SEQUENCE [LARGE SCALE GENOMIC DNA]</scope>
    <source>
        <strain evidence="5 6">DSM 25457</strain>
    </source>
</reference>
<dbReference type="SMART" id="SM00387">
    <property type="entry name" value="HATPase_c"/>
    <property type="match status" value="1"/>
</dbReference>
<evidence type="ECO:0000256" key="2">
    <source>
        <dbReference type="ARBA" id="ARBA00012438"/>
    </source>
</evidence>
<sequence length="449" mass="48828">MLQRPRTHHRHRVVAPGNRPVTAPFCGWLPAIRCHSSTLWFPLATASVTAITDSVNRQSAAADLVADAMSVDPAFAIAASIQWIEATESVGASASNSASLAEIPLSRLAAHWCLHVREQWRTTDWLACPAGPDSQARWERCAELDQYFRTLPLGRWIEQSGVWIEASGGHAAASPLASHGSLVDDRRPQTSAKDQDALATHHLIARLVAKEDATAVTSDSLSTAIEETKRDLAHTLAYGLSHEINNPLANIATRAESLIRRTTDADQQGSLQRIIDQTYRAHAMIADLMFYANPPQPNQQSFDLRARIDVAIDSFCTIASRRSIQVRFLVDENVDAFVATGDPEMIGDVVVSLIQNSIDAIGMDGTVEIHLTSIACEAEAKTWQIRVCDSGPGITAEQANKAFDPYFSGREAGRGLGLGLCRAQRIMELHEGTIELQPALAGCVATLCW</sequence>
<keyword evidence="3" id="KW-0597">Phosphoprotein</keyword>
<comment type="caution">
    <text evidence="5">The sequence shown here is derived from an EMBL/GenBank/DDBJ whole genome shotgun (WGS) entry which is preliminary data.</text>
</comment>
<dbReference type="Pfam" id="PF02518">
    <property type="entry name" value="HATPase_c"/>
    <property type="match status" value="1"/>
</dbReference>
<keyword evidence="6" id="KW-1185">Reference proteome</keyword>
<evidence type="ECO:0000256" key="3">
    <source>
        <dbReference type="ARBA" id="ARBA00022553"/>
    </source>
</evidence>
<dbReference type="Gene3D" id="3.30.565.10">
    <property type="entry name" value="Histidine kinase-like ATPase, C-terminal domain"/>
    <property type="match status" value="1"/>
</dbReference>
<dbReference type="EC" id="2.7.13.3" evidence="2"/>
<organism evidence="5 6">
    <name type="scientific">Neorhodopirellula lusitana</name>
    <dbReference type="NCBI Taxonomy" id="445327"/>
    <lineage>
        <taxon>Bacteria</taxon>
        <taxon>Pseudomonadati</taxon>
        <taxon>Planctomycetota</taxon>
        <taxon>Planctomycetia</taxon>
        <taxon>Pirellulales</taxon>
        <taxon>Pirellulaceae</taxon>
        <taxon>Neorhodopirellula</taxon>
    </lineage>
</organism>
<evidence type="ECO:0000313" key="6">
    <source>
        <dbReference type="Proteomes" id="UP001158067"/>
    </source>
</evidence>
<dbReference type="InterPro" id="IPR036890">
    <property type="entry name" value="HATPase_C_sf"/>
</dbReference>
<comment type="catalytic activity">
    <reaction evidence="1">
        <text>ATP + protein L-histidine = ADP + protein N-phospho-L-histidine.</text>
        <dbReference type="EC" id="2.7.13.3"/>
    </reaction>
</comment>
<dbReference type="InterPro" id="IPR005467">
    <property type="entry name" value="His_kinase_dom"/>
</dbReference>
<proteinExistence type="predicted"/>
<dbReference type="InterPro" id="IPR003661">
    <property type="entry name" value="HisK_dim/P_dom"/>
</dbReference>
<evidence type="ECO:0000256" key="1">
    <source>
        <dbReference type="ARBA" id="ARBA00000085"/>
    </source>
</evidence>
<dbReference type="EMBL" id="FXUG01000005">
    <property type="protein sequence ID" value="SMP56841.1"/>
    <property type="molecule type" value="Genomic_DNA"/>
</dbReference>
<accession>A0ABY1Q4H7</accession>
<dbReference type="PANTHER" id="PTHR43547">
    <property type="entry name" value="TWO-COMPONENT HISTIDINE KINASE"/>
    <property type="match status" value="1"/>
</dbReference>
<dbReference type="SUPFAM" id="SSF47384">
    <property type="entry name" value="Homodimeric domain of signal transducing histidine kinase"/>
    <property type="match status" value="1"/>
</dbReference>
<dbReference type="PRINTS" id="PR00344">
    <property type="entry name" value="BCTRLSENSOR"/>
</dbReference>
<dbReference type="CDD" id="cd00082">
    <property type="entry name" value="HisKA"/>
    <property type="match status" value="1"/>
</dbReference>
<protein>
    <recommendedName>
        <fullName evidence="2">histidine kinase</fullName>
        <ecNumber evidence="2">2.7.13.3</ecNumber>
    </recommendedName>
</protein>
<dbReference type="PROSITE" id="PS50109">
    <property type="entry name" value="HIS_KIN"/>
    <property type="match status" value="1"/>
</dbReference>
<feature type="domain" description="Histidine kinase" evidence="4">
    <location>
        <begin position="239"/>
        <end position="449"/>
    </location>
</feature>
<dbReference type="Gene3D" id="1.10.287.130">
    <property type="match status" value="1"/>
</dbReference>
<name>A0ABY1Q4H7_9BACT</name>
<dbReference type="PANTHER" id="PTHR43547:SF2">
    <property type="entry name" value="HYBRID SIGNAL TRANSDUCTION HISTIDINE KINASE C"/>
    <property type="match status" value="1"/>
</dbReference>
<dbReference type="InterPro" id="IPR036097">
    <property type="entry name" value="HisK_dim/P_sf"/>
</dbReference>
<dbReference type="InterPro" id="IPR003594">
    <property type="entry name" value="HATPase_dom"/>
</dbReference>
<dbReference type="Pfam" id="PF00512">
    <property type="entry name" value="HisKA"/>
    <property type="match status" value="1"/>
</dbReference>
<dbReference type="InterPro" id="IPR004358">
    <property type="entry name" value="Sig_transdc_His_kin-like_C"/>
</dbReference>